<dbReference type="AlphaFoldDB" id="A0AAI8YTE6"/>
<dbReference type="Proteomes" id="UP001296104">
    <property type="component" value="Unassembled WGS sequence"/>
</dbReference>
<comment type="caution">
    <text evidence="1">The sequence shown here is derived from an EMBL/GenBank/DDBJ whole genome shotgun (WGS) entry which is preliminary data.</text>
</comment>
<protein>
    <recommendedName>
        <fullName evidence="3">Ankyrin repeat protein</fullName>
    </recommendedName>
</protein>
<dbReference type="SUPFAM" id="SSF140860">
    <property type="entry name" value="Pseudo ankyrin repeat-like"/>
    <property type="match status" value="1"/>
</dbReference>
<evidence type="ECO:0000313" key="1">
    <source>
        <dbReference type="EMBL" id="CAK3852245.1"/>
    </source>
</evidence>
<gene>
    <name evidence="1" type="ORF">LECACI_7A001678</name>
</gene>
<dbReference type="EMBL" id="CAVMBE010000006">
    <property type="protein sequence ID" value="CAK3852245.1"/>
    <property type="molecule type" value="Genomic_DNA"/>
</dbReference>
<accession>A0AAI8YTE6</accession>
<keyword evidence="2" id="KW-1185">Reference proteome</keyword>
<sequence length="161" mass="17784">MDPDIEAALASLPIPNLDDIDFDALPESSTELKPLSPLLQSCIRRLEHAARQGDLVSIQELIATVGTLGHGNSIRAGRSLTLAIENSYYEVVEYLVAAGVEISFWDIQKAIEEAKASRNVRSLQLLFERWDINREFGWSDPPALAYDPPSSLLSPASVFLY</sequence>
<name>A0AAI8YTE6_9PEZI</name>
<evidence type="ECO:0008006" key="3">
    <source>
        <dbReference type="Google" id="ProtNLM"/>
    </source>
</evidence>
<evidence type="ECO:0000313" key="2">
    <source>
        <dbReference type="Proteomes" id="UP001296104"/>
    </source>
</evidence>
<proteinExistence type="predicted"/>
<reference evidence="1" key="1">
    <citation type="submission" date="2023-11" db="EMBL/GenBank/DDBJ databases">
        <authorList>
            <person name="Alioto T."/>
            <person name="Alioto T."/>
            <person name="Gomez Garrido J."/>
        </authorList>
    </citation>
    <scope>NUCLEOTIDE SEQUENCE</scope>
</reference>
<organism evidence="1 2">
    <name type="scientific">Lecanosticta acicola</name>
    <dbReference type="NCBI Taxonomy" id="111012"/>
    <lineage>
        <taxon>Eukaryota</taxon>
        <taxon>Fungi</taxon>
        <taxon>Dikarya</taxon>
        <taxon>Ascomycota</taxon>
        <taxon>Pezizomycotina</taxon>
        <taxon>Dothideomycetes</taxon>
        <taxon>Dothideomycetidae</taxon>
        <taxon>Mycosphaerellales</taxon>
        <taxon>Mycosphaerellaceae</taxon>
        <taxon>Lecanosticta</taxon>
    </lineage>
</organism>